<evidence type="ECO:0000313" key="8">
    <source>
        <dbReference type="Proteomes" id="UP000008120"/>
    </source>
</evidence>
<dbReference type="EMBL" id="AP011873">
    <property type="protein sequence ID" value="BAJ48773.1"/>
    <property type="molecule type" value="Genomic_DNA"/>
</dbReference>
<dbReference type="CDD" id="cd22524">
    <property type="entry name" value="KH-I_Rrp4_prokar"/>
    <property type="match status" value="1"/>
</dbReference>
<dbReference type="Gene3D" id="3.30.1370.10">
    <property type="entry name" value="K Homology domain, type 1"/>
    <property type="match status" value="1"/>
</dbReference>
<proteinExistence type="predicted"/>
<dbReference type="GO" id="GO:0000178">
    <property type="term" value="C:exosome (RNase complex)"/>
    <property type="evidence" value="ECO:0007669"/>
    <property type="project" value="UniProtKB-KW"/>
</dbReference>
<dbReference type="SUPFAM" id="SSF54791">
    <property type="entry name" value="Eukaryotic type KH-domain (KH-domain type I)"/>
    <property type="match status" value="1"/>
</dbReference>
<feature type="domain" description="K Homology" evidence="4">
    <location>
        <begin position="130"/>
        <end position="195"/>
    </location>
</feature>
<dbReference type="Gene3D" id="2.40.50.140">
    <property type="entry name" value="Nucleic acid-binding proteins"/>
    <property type="match status" value="1"/>
</dbReference>
<name>E6N8Y6_CALS0</name>
<dbReference type="KEGG" id="csu:CSUB_C1577"/>
<dbReference type="STRING" id="311458.CSUB_C1577"/>
<dbReference type="PANTHER" id="PTHR21321">
    <property type="entry name" value="PNAS-3 RELATED"/>
    <property type="match status" value="1"/>
</dbReference>
<sequence>MLYFSENELVVPGQLLSDNPRQSGLGTYVRDGKVYASVMGFAKSINGVLRIIPVSGRYRPQRGDKVLGIVSDVKPNAVEVDIGGETTAVIKPHERETTPLKIDIGDCVLAEVKATGLKGIVLATEGLQKIPSGILVSVNAAKVPRIIGRKGSMLQILRRETGCDFWVGRNGLIVVNGPDPAHEFAAVAAVNMIEREAHTSGLTERVIQMLRKMLGRGDEDSSN</sequence>
<keyword evidence="2 3" id="KW-0694">RNA-binding</keyword>
<dbReference type="InterPro" id="IPR004088">
    <property type="entry name" value="KH_dom_type_1"/>
</dbReference>
<protein>
    <submittedName>
        <fullName evidence="5">Exosome complex component RRP4</fullName>
    </submittedName>
</protein>
<dbReference type="PANTHER" id="PTHR21321:SF4">
    <property type="entry name" value="EXOSOME COMPLEX COMPONENT RRP4"/>
    <property type="match status" value="1"/>
</dbReference>
<dbReference type="EMBL" id="BA000048">
    <property type="protein sequence ID" value="BAJ51428.1"/>
    <property type="molecule type" value="Genomic_DNA"/>
</dbReference>
<accession>E6N8Y6</accession>
<dbReference type="Gene3D" id="2.40.50.100">
    <property type="match status" value="1"/>
</dbReference>
<evidence type="ECO:0000313" key="7">
    <source>
        <dbReference type="EMBL" id="BAJ51428.1"/>
    </source>
</evidence>
<evidence type="ECO:0000313" key="6">
    <source>
        <dbReference type="EMBL" id="BAJ48773.1"/>
    </source>
</evidence>
<evidence type="ECO:0000256" key="2">
    <source>
        <dbReference type="ARBA" id="ARBA00022884"/>
    </source>
</evidence>
<reference evidence="5 8" key="1">
    <citation type="journal article" date="2005" name="Environ. Microbiol.">
        <title>Genetic and functional properties of uncultivated thermophilic crenarchaeotes from a subsurface gold mine as revealed by analysis of genome fragments.</title>
        <authorList>
            <person name="Nunoura T."/>
            <person name="Hirayama H."/>
            <person name="Takami H."/>
            <person name="Oida H."/>
            <person name="Nishi S."/>
            <person name="Shimamura S."/>
            <person name="Suzuki Y."/>
            <person name="Inagaki F."/>
            <person name="Takai K."/>
            <person name="Nealson K.H."/>
            <person name="Horikoshi K."/>
        </authorList>
    </citation>
    <scope>NUCLEOTIDE SEQUENCE [LARGE SCALE GENOMIC DNA]</scope>
</reference>
<dbReference type="EMBL" id="AP011872">
    <property type="protein sequence ID" value="BAJ48755.1"/>
    <property type="molecule type" value="Genomic_DNA"/>
</dbReference>
<dbReference type="InterPro" id="IPR012340">
    <property type="entry name" value="NA-bd_OB-fold"/>
</dbReference>
<dbReference type="GO" id="GO:0003723">
    <property type="term" value="F:RNA binding"/>
    <property type="evidence" value="ECO:0007669"/>
    <property type="project" value="UniProtKB-UniRule"/>
</dbReference>
<dbReference type="GO" id="GO:0071034">
    <property type="term" value="P:CUT catabolic process"/>
    <property type="evidence" value="ECO:0007669"/>
    <property type="project" value="TreeGrafter"/>
</dbReference>
<dbReference type="Pfam" id="PF22625">
    <property type="entry name" value="ECR1_N_2"/>
    <property type="match status" value="1"/>
</dbReference>
<dbReference type="Proteomes" id="UP000008120">
    <property type="component" value="Chromosome"/>
</dbReference>
<evidence type="ECO:0000256" key="3">
    <source>
        <dbReference type="PROSITE-ProRule" id="PRU00117"/>
    </source>
</evidence>
<dbReference type="InterPro" id="IPR054371">
    <property type="entry name" value="RRP4_N"/>
</dbReference>
<organism evidence="5 8">
    <name type="scientific">Caldiarchaeum subterraneum</name>
    <dbReference type="NCBI Taxonomy" id="311458"/>
    <lineage>
        <taxon>Archaea</taxon>
        <taxon>Nitrososphaerota</taxon>
        <taxon>Candidatus Caldarchaeales</taxon>
        <taxon>Candidatus Caldarchaeaceae</taxon>
        <taxon>Candidatus Caldarchaeum</taxon>
    </lineage>
</organism>
<evidence type="ECO:0000313" key="5">
    <source>
        <dbReference type="EMBL" id="BAJ48755.1"/>
    </source>
</evidence>
<gene>
    <name evidence="7" type="ORF">CSUB_C1577</name>
    <name evidence="5" type="ORF">HGMM_F05B08C37</name>
    <name evidence="6" type="ORF">HGMM_F21E09C06</name>
</gene>
<dbReference type="GO" id="GO:0071051">
    <property type="term" value="P:poly(A)-dependent snoRNA 3'-end processing"/>
    <property type="evidence" value="ECO:0007669"/>
    <property type="project" value="TreeGrafter"/>
</dbReference>
<evidence type="ECO:0000256" key="1">
    <source>
        <dbReference type="ARBA" id="ARBA00022835"/>
    </source>
</evidence>
<dbReference type="InterPro" id="IPR004087">
    <property type="entry name" value="KH_dom"/>
</dbReference>
<dbReference type="InterPro" id="IPR026699">
    <property type="entry name" value="Exosome_RNA_bind1/RRP40/RRP4"/>
</dbReference>
<dbReference type="PROSITE" id="PS50084">
    <property type="entry name" value="KH_TYPE_1"/>
    <property type="match status" value="1"/>
</dbReference>
<dbReference type="SMART" id="SM00322">
    <property type="entry name" value="KH"/>
    <property type="match status" value="1"/>
</dbReference>
<dbReference type="GO" id="GO:0034475">
    <property type="term" value="P:U4 snRNA 3'-end processing"/>
    <property type="evidence" value="ECO:0007669"/>
    <property type="project" value="TreeGrafter"/>
</dbReference>
<keyword evidence="1" id="KW-0271">Exosome</keyword>
<dbReference type="InterPro" id="IPR036612">
    <property type="entry name" value="KH_dom_type_1_sf"/>
</dbReference>
<dbReference type="AlphaFoldDB" id="E6N8Y6"/>
<dbReference type="GO" id="GO:0000467">
    <property type="term" value="P:exonucleolytic trimming to generate mature 3'-end of 5.8S rRNA from tricistronic rRNA transcript (SSU-rRNA, 5.8S rRNA, LSU-rRNA)"/>
    <property type="evidence" value="ECO:0007669"/>
    <property type="project" value="TreeGrafter"/>
</dbReference>
<dbReference type="Pfam" id="PF00013">
    <property type="entry name" value="KH_1"/>
    <property type="match status" value="1"/>
</dbReference>
<dbReference type="BioCyc" id="CCAL311458:G131R-1602-MONOMER"/>
<dbReference type="SUPFAM" id="SSF50249">
    <property type="entry name" value="Nucleic acid-binding proteins"/>
    <property type="match status" value="1"/>
</dbReference>
<reference evidence="5 8" key="2">
    <citation type="journal article" date="2011" name="Nucleic Acids Res.">
        <title>Insights into the evolution of Archaea and eukaryotic protein modifier systems revealed by the genome of a novel archaeal group.</title>
        <authorList>
            <person name="Nunoura T."/>
            <person name="Takaki Y."/>
            <person name="Kakuta J."/>
            <person name="Nishi S."/>
            <person name="Sugahara J."/>
            <person name="Kazama H."/>
            <person name="Chee G."/>
            <person name="Hattori M."/>
            <person name="Kanai A."/>
            <person name="Atomi H."/>
            <person name="Takai K."/>
            <person name="Takami H."/>
        </authorList>
    </citation>
    <scope>NUCLEOTIDE SEQUENCE [LARGE SCALE GENOMIC DNA]</scope>
</reference>
<dbReference type="SUPFAM" id="SSF110324">
    <property type="entry name" value="Ribosomal L27 protein-like"/>
    <property type="match status" value="1"/>
</dbReference>
<evidence type="ECO:0000259" key="4">
    <source>
        <dbReference type="SMART" id="SM00322"/>
    </source>
</evidence>